<dbReference type="PANTHER" id="PTHR34194:SF2">
    <property type="entry name" value="F14J8.16 PROTEIN"/>
    <property type="match status" value="1"/>
</dbReference>
<dbReference type="EMBL" id="SDAM02000063">
    <property type="protein sequence ID" value="KAH6832764.1"/>
    <property type="molecule type" value="Genomic_DNA"/>
</dbReference>
<accession>A0AAD4PA71</accession>
<dbReference type="AlphaFoldDB" id="A0AAD4PA71"/>
<proteinExistence type="predicted"/>
<sequence length="396" mass="46441">MESWDGENDPEYEHFLSKLKEHNKSYLVEAESDGVPHLIKYEPADYESNEQCGVVHNWAVAVQNVNSNRQTPGGIQHQRPYDDNEKGELIGTDEEQFYMNRTNLRMNDQVEDNQDNESLIQIDREHFYLKPSGMCNDERRLKKMVRYDANGDHGDIRKRAIVQIDGNQLCGLLSLDRNKVKIEENENPDLNVSRVEWMKVEPMDKITVFGDYDHVKNEHAADHYLERDEIHSLTTTPWYCAKCSLKFKHQEFGESDDHSDLVSEDVEILDIAEFAEKGIMCPFVSSKKFHRSMVEDDFPEAVDVASDEFRKEVLMVLEKPFDKEEYTKYRKDIKLGSYLDYHSDLKRKLKKYRYRQGKCLVVLRGFFFWLENLTREGSFQPWTDQECLAVEPPPAS</sequence>
<name>A0AAD4PA71_PERFH</name>
<gene>
    <name evidence="1" type="ORF">C2S53_006011</name>
</gene>
<dbReference type="PANTHER" id="PTHR34194">
    <property type="entry name" value="F14J8.16 PROTEIN"/>
    <property type="match status" value="1"/>
</dbReference>
<dbReference type="Proteomes" id="UP001190926">
    <property type="component" value="Unassembled WGS sequence"/>
</dbReference>
<organism evidence="1 2">
    <name type="scientific">Perilla frutescens var. hirtella</name>
    <name type="common">Perilla citriodora</name>
    <name type="synonym">Perilla setoyensis</name>
    <dbReference type="NCBI Taxonomy" id="608512"/>
    <lineage>
        <taxon>Eukaryota</taxon>
        <taxon>Viridiplantae</taxon>
        <taxon>Streptophyta</taxon>
        <taxon>Embryophyta</taxon>
        <taxon>Tracheophyta</taxon>
        <taxon>Spermatophyta</taxon>
        <taxon>Magnoliopsida</taxon>
        <taxon>eudicotyledons</taxon>
        <taxon>Gunneridae</taxon>
        <taxon>Pentapetalae</taxon>
        <taxon>asterids</taxon>
        <taxon>lamiids</taxon>
        <taxon>Lamiales</taxon>
        <taxon>Lamiaceae</taxon>
        <taxon>Nepetoideae</taxon>
        <taxon>Elsholtzieae</taxon>
        <taxon>Perilla</taxon>
    </lineage>
</organism>
<evidence type="ECO:0000313" key="1">
    <source>
        <dbReference type="EMBL" id="KAH6832764.1"/>
    </source>
</evidence>
<evidence type="ECO:0000313" key="2">
    <source>
        <dbReference type="Proteomes" id="UP001190926"/>
    </source>
</evidence>
<comment type="caution">
    <text evidence="1">The sequence shown here is derived from an EMBL/GenBank/DDBJ whole genome shotgun (WGS) entry which is preliminary data.</text>
</comment>
<keyword evidence="2" id="KW-1185">Reference proteome</keyword>
<protein>
    <submittedName>
        <fullName evidence="1">Uncharacterized protein</fullName>
    </submittedName>
</protein>
<reference evidence="1 2" key="1">
    <citation type="journal article" date="2021" name="Nat. Commun.">
        <title>Incipient diploidization of the medicinal plant Perilla within 10,000 years.</title>
        <authorList>
            <person name="Zhang Y."/>
            <person name="Shen Q."/>
            <person name="Leng L."/>
            <person name="Zhang D."/>
            <person name="Chen S."/>
            <person name="Shi Y."/>
            <person name="Ning Z."/>
            <person name="Chen S."/>
        </authorList>
    </citation>
    <scope>NUCLEOTIDE SEQUENCE [LARGE SCALE GENOMIC DNA]</scope>
    <source>
        <strain evidence="2">cv. PC099</strain>
    </source>
</reference>